<reference evidence="2 3" key="1">
    <citation type="submission" date="2024-04" db="EMBL/GenBank/DDBJ databases">
        <title>Genome assembly C_amara_ONT_v2.</title>
        <authorList>
            <person name="Yant L."/>
            <person name="Moore C."/>
            <person name="Slenker M."/>
        </authorList>
    </citation>
    <scope>NUCLEOTIDE SEQUENCE [LARGE SCALE GENOMIC DNA]</scope>
    <source>
        <tissue evidence="2">Leaf</tissue>
    </source>
</reference>
<organism evidence="2 3">
    <name type="scientific">Cardamine amara subsp. amara</name>
    <dbReference type="NCBI Taxonomy" id="228776"/>
    <lineage>
        <taxon>Eukaryota</taxon>
        <taxon>Viridiplantae</taxon>
        <taxon>Streptophyta</taxon>
        <taxon>Embryophyta</taxon>
        <taxon>Tracheophyta</taxon>
        <taxon>Spermatophyta</taxon>
        <taxon>Magnoliopsida</taxon>
        <taxon>eudicotyledons</taxon>
        <taxon>Gunneridae</taxon>
        <taxon>Pentapetalae</taxon>
        <taxon>rosids</taxon>
        <taxon>malvids</taxon>
        <taxon>Brassicales</taxon>
        <taxon>Brassicaceae</taxon>
        <taxon>Cardamineae</taxon>
        <taxon>Cardamine</taxon>
    </lineage>
</organism>
<accession>A0ABD0ZAP2</accession>
<evidence type="ECO:0000313" key="2">
    <source>
        <dbReference type="EMBL" id="KAL1191752.1"/>
    </source>
</evidence>
<feature type="domain" description="RNase H type-1" evidence="1">
    <location>
        <begin position="94"/>
        <end position="197"/>
    </location>
</feature>
<dbReference type="PANTHER" id="PTHR47074:SF53">
    <property type="entry name" value="REVERSE TRANSCRIPTASE-LIKE PROTEIN"/>
    <property type="match status" value="1"/>
</dbReference>
<dbReference type="PANTHER" id="PTHR47074">
    <property type="entry name" value="BNAC02G40300D PROTEIN"/>
    <property type="match status" value="1"/>
</dbReference>
<protein>
    <recommendedName>
        <fullName evidence="1">RNase H type-1 domain-containing protein</fullName>
    </recommendedName>
</protein>
<name>A0ABD0ZAP2_CARAN</name>
<comment type="caution">
    <text evidence="2">The sequence shown here is derived from an EMBL/GenBank/DDBJ whole genome shotgun (WGS) entry which is preliminary data.</text>
</comment>
<dbReference type="InterPro" id="IPR002156">
    <property type="entry name" value="RNaseH_domain"/>
</dbReference>
<dbReference type="EMBL" id="JBANAX010000843">
    <property type="protein sequence ID" value="KAL1191752.1"/>
    <property type="molecule type" value="Genomic_DNA"/>
</dbReference>
<gene>
    <name evidence="2" type="ORF">V5N11_001535</name>
</gene>
<evidence type="ECO:0000259" key="1">
    <source>
        <dbReference type="Pfam" id="PF13456"/>
    </source>
</evidence>
<dbReference type="Proteomes" id="UP001558713">
    <property type="component" value="Unassembled WGS sequence"/>
</dbReference>
<keyword evidence="3" id="KW-1185">Reference proteome</keyword>
<dbReference type="InterPro" id="IPR052929">
    <property type="entry name" value="RNase_H-like_EbsB-rel"/>
</dbReference>
<dbReference type="Pfam" id="PF13456">
    <property type="entry name" value="RVT_3"/>
    <property type="match status" value="1"/>
</dbReference>
<sequence length="197" mass="23049">MCFCFDVIEKKSYDDTVWLAVPWILWGLWKHRNGVVFEGKHGDRNKLIDSALEEADLWKKEQDKVKLEDRRDKQDRKILEKKRFKPSTGHLKCNVHAVWVNSTFMCGGAWIIRDSIGSVLFHARDAFTPVTNRLTAELWCIEWTVNSVMDLRLDYVEVWSDFGSAIDAINNPRKWPRYQGLLSKIQNLCGAFQVIKF</sequence>
<evidence type="ECO:0000313" key="3">
    <source>
        <dbReference type="Proteomes" id="UP001558713"/>
    </source>
</evidence>
<dbReference type="AlphaFoldDB" id="A0ABD0ZAP2"/>
<proteinExistence type="predicted"/>